<comment type="caution">
    <text evidence="2">The sequence shown here is derived from an EMBL/GenBank/DDBJ whole genome shotgun (WGS) entry which is preliminary data.</text>
</comment>
<sequence length="314" mass="34572">MDRESERLKLLGAFGMIGESFRVISARKKLFSQITLALILPLSLLLLSHSIVSDLVLDNSDGHDGSGTKRGLAVNLSVSVAYFTLVFLLSIIAIAEVAYATACVYASKDVTFGKITAATFKIWTRLAVTFLWFFLLYIAFTLVFALFFEFAMLLMKVAKPVGVFLGIVVPIAYLVGVFYITIVMQTASVMSVLEDNYGRPALKKSRGLLKGKLGSVVGYFLLIILCLGLIEFAFGILVATGYIVHSVVVRVVLGIFLWFLLVIPNLVCLVGSTVVYFVCKSHHGERIDMALLEDRLKVYREAKIVQLGQPQPPV</sequence>
<feature type="transmembrane region" description="Helical" evidence="1">
    <location>
        <begin position="161"/>
        <end position="182"/>
    </location>
</feature>
<feature type="transmembrane region" description="Helical" evidence="1">
    <location>
        <begin position="216"/>
        <end position="243"/>
    </location>
</feature>
<evidence type="ECO:0000313" key="3">
    <source>
        <dbReference type="Proteomes" id="UP001346149"/>
    </source>
</evidence>
<keyword evidence="1" id="KW-0472">Membrane</keyword>
<dbReference type="EMBL" id="JAXQNO010000009">
    <property type="protein sequence ID" value="KAK4791512.1"/>
    <property type="molecule type" value="Genomic_DNA"/>
</dbReference>
<feature type="transmembrane region" description="Helical" evidence="1">
    <location>
        <begin position="126"/>
        <end position="155"/>
    </location>
</feature>
<keyword evidence="1" id="KW-0812">Transmembrane</keyword>
<feature type="transmembrane region" description="Helical" evidence="1">
    <location>
        <begin position="255"/>
        <end position="279"/>
    </location>
</feature>
<feature type="transmembrane region" description="Helical" evidence="1">
    <location>
        <begin position="72"/>
        <end position="105"/>
    </location>
</feature>
<proteinExistence type="predicted"/>
<feature type="transmembrane region" description="Helical" evidence="1">
    <location>
        <begin position="30"/>
        <end position="52"/>
    </location>
</feature>
<evidence type="ECO:0000256" key="1">
    <source>
        <dbReference type="SAM" id="Phobius"/>
    </source>
</evidence>
<evidence type="ECO:0000313" key="2">
    <source>
        <dbReference type="EMBL" id="KAK4791512.1"/>
    </source>
</evidence>
<organism evidence="2 3">
    <name type="scientific">Trapa natans</name>
    <name type="common">Water chestnut</name>
    <dbReference type="NCBI Taxonomy" id="22666"/>
    <lineage>
        <taxon>Eukaryota</taxon>
        <taxon>Viridiplantae</taxon>
        <taxon>Streptophyta</taxon>
        <taxon>Embryophyta</taxon>
        <taxon>Tracheophyta</taxon>
        <taxon>Spermatophyta</taxon>
        <taxon>Magnoliopsida</taxon>
        <taxon>eudicotyledons</taxon>
        <taxon>Gunneridae</taxon>
        <taxon>Pentapetalae</taxon>
        <taxon>rosids</taxon>
        <taxon>malvids</taxon>
        <taxon>Myrtales</taxon>
        <taxon>Lythraceae</taxon>
        <taxon>Trapa</taxon>
    </lineage>
</organism>
<keyword evidence="3" id="KW-1185">Reference proteome</keyword>
<dbReference type="AlphaFoldDB" id="A0AAN7M444"/>
<name>A0AAN7M444_TRANT</name>
<keyword evidence="1" id="KW-1133">Transmembrane helix</keyword>
<accession>A0AAN7M444</accession>
<gene>
    <name evidence="2" type="ORF">SAY86_031925</name>
</gene>
<protein>
    <submittedName>
        <fullName evidence="2">Uncharacterized protein</fullName>
    </submittedName>
</protein>
<dbReference type="PANTHER" id="PTHR33133:SF5">
    <property type="entry name" value="OS08G0107100 PROTEIN"/>
    <property type="match status" value="1"/>
</dbReference>
<dbReference type="PANTHER" id="PTHR33133">
    <property type="entry name" value="OS08G0107100 PROTEIN-RELATED"/>
    <property type="match status" value="1"/>
</dbReference>
<reference evidence="2 3" key="1">
    <citation type="journal article" date="2023" name="Hortic Res">
        <title>Pangenome of water caltrop reveals structural variations and asymmetric subgenome divergence after allopolyploidization.</title>
        <authorList>
            <person name="Zhang X."/>
            <person name="Chen Y."/>
            <person name="Wang L."/>
            <person name="Yuan Y."/>
            <person name="Fang M."/>
            <person name="Shi L."/>
            <person name="Lu R."/>
            <person name="Comes H.P."/>
            <person name="Ma Y."/>
            <person name="Chen Y."/>
            <person name="Huang G."/>
            <person name="Zhou Y."/>
            <person name="Zheng Z."/>
            <person name="Qiu Y."/>
        </authorList>
    </citation>
    <scope>NUCLEOTIDE SEQUENCE [LARGE SCALE GENOMIC DNA]</scope>
    <source>
        <strain evidence="2">F231</strain>
    </source>
</reference>
<dbReference type="Proteomes" id="UP001346149">
    <property type="component" value="Unassembled WGS sequence"/>
</dbReference>